<gene>
    <name evidence="4" type="ORF">BF93_16305</name>
</gene>
<dbReference type="GO" id="GO:0016616">
    <property type="term" value="F:oxidoreductase activity, acting on the CH-OH group of donors, NAD or NADP as acceptor"/>
    <property type="evidence" value="ECO:0007669"/>
    <property type="project" value="TreeGrafter"/>
</dbReference>
<evidence type="ECO:0000313" key="5">
    <source>
        <dbReference type="Proteomes" id="UP000023067"/>
    </source>
</evidence>
<dbReference type="GO" id="GO:0006633">
    <property type="term" value="P:fatty acid biosynthetic process"/>
    <property type="evidence" value="ECO:0007669"/>
    <property type="project" value="TreeGrafter"/>
</dbReference>
<dbReference type="PATRIC" id="fig|396014.3.peg.1606"/>
<dbReference type="PRINTS" id="PR00080">
    <property type="entry name" value="SDRFAMILY"/>
</dbReference>
<dbReference type="Proteomes" id="UP000023067">
    <property type="component" value="Unassembled WGS sequence"/>
</dbReference>
<comment type="caution">
    <text evidence="4">The sequence shown here is derived from an EMBL/GenBank/DDBJ whole genome shotgun (WGS) entry which is preliminary data.</text>
</comment>
<dbReference type="EMBL" id="JDYK01000006">
    <property type="protein sequence ID" value="EWS81721.1"/>
    <property type="molecule type" value="Genomic_DNA"/>
</dbReference>
<name>Z9JV96_9MICO</name>
<dbReference type="GO" id="GO:0048038">
    <property type="term" value="F:quinone binding"/>
    <property type="evidence" value="ECO:0007669"/>
    <property type="project" value="TreeGrafter"/>
</dbReference>
<dbReference type="AlphaFoldDB" id="Z9JV96"/>
<evidence type="ECO:0000313" key="4">
    <source>
        <dbReference type="EMBL" id="EWS81721.1"/>
    </source>
</evidence>
<feature type="compositionally biased region" description="Polar residues" evidence="3">
    <location>
        <begin position="12"/>
        <end position="22"/>
    </location>
</feature>
<dbReference type="InterPro" id="IPR002347">
    <property type="entry name" value="SDR_fam"/>
</dbReference>
<dbReference type="SUPFAM" id="SSF51735">
    <property type="entry name" value="NAD(P)-binding Rossmann-fold domains"/>
    <property type="match status" value="1"/>
</dbReference>
<comment type="similarity">
    <text evidence="1">Belongs to the short-chain dehydrogenases/reductases (SDR) family.</text>
</comment>
<evidence type="ECO:0000256" key="1">
    <source>
        <dbReference type="ARBA" id="ARBA00006484"/>
    </source>
</evidence>
<evidence type="ECO:0000256" key="2">
    <source>
        <dbReference type="ARBA" id="ARBA00023002"/>
    </source>
</evidence>
<dbReference type="PANTHER" id="PTHR42760:SF133">
    <property type="entry name" value="3-OXOACYL-[ACYL-CARRIER-PROTEIN] REDUCTASE"/>
    <property type="match status" value="1"/>
</dbReference>
<protein>
    <submittedName>
        <fullName evidence="4">Short-chain dehydrogenase</fullName>
    </submittedName>
</protein>
<accession>Z9JV96</accession>
<dbReference type="PRINTS" id="PR00081">
    <property type="entry name" value="GDHRDH"/>
</dbReference>
<dbReference type="FunFam" id="3.40.50.720:FF:000084">
    <property type="entry name" value="Short-chain dehydrogenase reductase"/>
    <property type="match status" value="1"/>
</dbReference>
<dbReference type="OrthoDB" id="4350228at2"/>
<keyword evidence="5" id="KW-1185">Reference proteome</keyword>
<dbReference type="RefSeq" id="WP_084148369.1">
    <property type="nucleotide sequence ID" value="NZ_KK069991.1"/>
</dbReference>
<dbReference type="STRING" id="396014.BF93_16305"/>
<dbReference type="InterPro" id="IPR036291">
    <property type="entry name" value="NAD(P)-bd_dom_sf"/>
</dbReference>
<organism evidence="4 5">
    <name type="scientific">Brachybacterium phenoliresistens</name>
    <dbReference type="NCBI Taxonomy" id="396014"/>
    <lineage>
        <taxon>Bacteria</taxon>
        <taxon>Bacillati</taxon>
        <taxon>Actinomycetota</taxon>
        <taxon>Actinomycetes</taxon>
        <taxon>Micrococcales</taxon>
        <taxon>Dermabacteraceae</taxon>
        <taxon>Brachybacterium</taxon>
    </lineage>
</organism>
<reference evidence="4 5" key="1">
    <citation type="submission" date="2014-02" db="EMBL/GenBank/DDBJ databases">
        <title>Genome sequence of Brachybacterium phenoliresistens strain W13A50.</title>
        <authorList>
            <person name="Wang X."/>
        </authorList>
    </citation>
    <scope>NUCLEOTIDE SEQUENCE [LARGE SCALE GENOMIC DNA]</scope>
    <source>
        <strain evidence="4 5">W13A50</strain>
    </source>
</reference>
<dbReference type="PANTHER" id="PTHR42760">
    <property type="entry name" value="SHORT-CHAIN DEHYDROGENASES/REDUCTASES FAMILY MEMBER"/>
    <property type="match status" value="1"/>
</dbReference>
<feature type="region of interest" description="Disordered" evidence="3">
    <location>
        <begin position="1"/>
        <end position="29"/>
    </location>
</feature>
<dbReference type="Gene3D" id="3.40.50.720">
    <property type="entry name" value="NAD(P)-binding Rossmann-like Domain"/>
    <property type="match status" value="1"/>
</dbReference>
<dbReference type="PROSITE" id="PS00061">
    <property type="entry name" value="ADH_SHORT"/>
    <property type="match status" value="1"/>
</dbReference>
<dbReference type="InterPro" id="IPR020904">
    <property type="entry name" value="Sc_DH/Rdtase_CS"/>
</dbReference>
<proteinExistence type="inferred from homology"/>
<dbReference type="eggNOG" id="COG1028">
    <property type="taxonomic scope" value="Bacteria"/>
</dbReference>
<sequence>MNDTTPAPAPQTGDQQTVQRTAVVTGGAAPRSIGRATAHRFAREGWAVAILDRDGEGAKAVAEEVAAEHGVPTAGFAVDVTRSAAVDDVAAQIAASELPVVGALANIAGIASPVPFLEVTDELWDTIIAVNLTGSFYTSRAFLPAMLEGGYGRVVNMSSVSAQQGGGVFSKTPYSAAKAGVLGLTRSLAREMAPHQITVNAIAPGAADTNIRAADATEESEAAINASIPMGRQASPEEIAALVVWLSGPDAGYITGTTQSINGGAYIS</sequence>
<keyword evidence="2" id="KW-0560">Oxidoreductase</keyword>
<evidence type="ECO:0000256" key="3">
    <source>
        <dbReference type="SAM" id="MobiDB-lite"/>
    </source>
</evidence>
<dbReference type="Pfam" id="PF13561">
    <property type="entry name" value="adh_short_C2"/>
    <property type="match status" value="1"/>
</dbReference>
<dbReference type="HOGENOM" id="CLU_010194_1_3_11"/>